<feature type="domain" description="Tyr recombinase" evidence="2">
    <location>
        <begin position="54"/>
        <end position="264"/>
    </location>
</feature>
<name>L1KHP5_9ACTN</name>
<dbReference type="Gene3D" id="1.10.443.10">
    <property type="entry name" value="Intergrase catalytic core"/>
    <property type="match status" value="1"/>
</dbReference>
<comment type="caution">
    <text evidence="3">The sequence shown here is derived from an EMBL/GenBank/DDBJ whole genome shotgun (WGS) entry which is preliminary data.</text>
</comment>
<dbReference type="InterPro" id="IPR002104">
    <property type="entry name" value="Integrase_catalytic"/>
</dbReference>
<reference evidence="3 4" key="1">
    <citation type="submission" date="2012-11" db="EMBL/GenBank/DDBJ databases">
        <authorList>
            <person name="Huguet-Tapia J.C."/>
            <person name="Durkin A.S."/>
            <person name="Pettis G.S."/>
            <person name="Badger J.H."/>
        </authorList>
    </citation>
    <scope>NUCLEOTIDE SEQUENCE [LARGE SCALE GENOMIC DNA]</scope>
    <source>
        <strain evidence="3 4">91-03</strain>
    </source>
</reference>
<dbReference type="PATRIC" id="fig|698759.3.peg.9009"/>
<dbReference type="InterPro" id="IPR013762">
    <property type="entry name" value="Integrase-like_cat_sf"/>
</dbReference>
<dbReference type="AlphaFoldDB" id="L1KHP5"/>
<dbReference type="InterPro" id="IPR011010">
    <property type="entry name" value="DNA_brk_join_enz"/>
</dbReference>
<dbReference type="Pfam" id="PF00589">
    <property type="entry name" value="Phage_integrase"/>
    <property type="match status" value="1"/>
</dbReference>
<organism evidence="3 4">
    <name type="scientific">Streptomyces ipomoeae 91-03</name>
    <dbReference type="NCBI Taxonomy" id="698759"/>
    <lineage>
        <taxon>Bacteria</taxon>
        <taxon>Bacillati</taxon>
        <taxon>Actinomycetota</taxon>
        <taxon>Actinomycetes</taxon>
        <taxon>Kitasatosporales</taxon>
        <taxon>Streptomycetaceae</taxon>
        <taxon>Streptomyces</taxon>
    </lineage>
</organism>
<dbReference type="Proteomes" id="UP000010411">
    <property type="component" value="Unassembled WGS sequence"/>
</dbReference>
<protein>
    <submittedName>
        <fullName evidence="3">Site-specific recombinase, phage integrase family</fullName>
    </submittedName>
</protein>
<dbReference type="GO" id="GO:0006310">
    <property type="term" value="P:DNA recombination"/>
    <property type="evidence" value="ECO:0007669"/>
    <property type="project" value="UniProtKB-KW"/>
</dbReference>
<accession>L1KHP5</accession>
<proteinExistence type="predicted"/>
<keyword evidence="4" id="KW-1185">Reference proteome</keyword>
<dbReference type="GO" id="GO:0003677">
    <property type="term" value="F:DNA binding"/>
    <property type="evidence" value="ECO:0007669"/>
    <property type="project" value="InterPro"/>
</dbReference>
<dbReference type="GO" id="GO:0015074">
    <property type="term" value="P:DNA integration"/>
    <property type="evidence" value="ECO:0007669"/>
    <property type="project" value="InterPro"/>
</dbReference>
<dbReference type="EMBL" id="AEJC01000665">
    <property type="protein sequence ID" value="EKX60301.1"/>
    <property type="molecule type" value="Genomic_DNA"/>
</dbReference>
<evidence type="ECO:0000313" key="3">
    <source>
        <dbReference type="EMBL" id="EKX60301.1"/>
    </source>
</evidence>
<dbReference type="RefSeq" id="WP_009342173.1">
    <property type="nucleotide sequence ID" value="NZ_AEJC01000665.1"/>
</dbReference>
<sequence>MFRTTLLGACPETSWPLIQIFKTWRILVHYMLDEDVPLPPNIVARIELPDVTPRVKVTLSPGQVAAVAKAMRRVAPRYEVLIWLGACAGLRQGEAFGLKRTQVAWMHDLLHIEEQRQRGKAVRLKTKASYATLPVDHFLIERLTHHVSRFSEPEPVSPAAERRRQARGYVEPPDEGLIVTNRFGRPVLNTDFYQKWRRAVKQAGLPERTRFHDLKHFYTTTLGGSGKHDPKTVQALSRHAKFSETWDTYAHPPLAVEEVTVIVFGTAFSHIDEPAGALRSGQPLLLGHRTCPDTKRLPADWPP</sequence>
<evidence type="ECO:0000259" key="2">
    <source>
        <dbReference type="PROSITE" id="PS51898"/>
    </source>
</evidence>
<dbReference type="PROSITE" id="PS51898">
    <property type="entry name" value="TYR_RECOMBINASE"/>
    <property type="match status" value="1"/>
</dbReference>
<evidence type="ECO:0000256" key="1">
    <source>
        <dbReference type="ARBA" id="ARBA00023172"/>
    </source>
</evidence>
<gene>
    <name evidence="3" type="ORF">STRIP9103_02605</name>
</gene>
<dbReference type="SUPFAM" id="SSF56349">
    <property type="entry name" value="DNA breaking-rejoining enzymes"/>
    <property type="match status" value="1"/>
</dbReference>
<keyword evidence="1" id="KW-0233">DNA recombination</keyword>
<evidence type="ECO:0000313" key="4">
    <source>
        <dbReference type="Proteomes" id="UP000010411"/>
    </source>
</evidence>